<dbReference type="PANTHER" id="PTHR19446">
    <property type="entry name" value="REVERSE TRANSCRIPTASES"/>
    <property type="match status" value="1"/>
</dbReference>
<dbReference type="EMBL" id="CAKXAJ010024818">
    <property type="protein sequence ID" value="CAH2230616.1"/>
    <property type="molecule type" value="Genomic_DNA"/>
</dbReference>
<name>A0A8S4R6B2_9NEOP</name>
<dbReference type="AlphaFoldDB" id="A0A8S4R6B2"/>
<reference evidence="1" key="1">
    <citation type="submission" date="2022-03" db="EMBL/GenBank/DDBJ databases">
        <authorList>
            <person name="Lindestad O."/>
        </authorList>
    </citation>
    <scope>NUCLEOTIDE SEQUENCE</scope>
</reference>
<dbReference type="Proteomes" id="UP000838756">
    <property type="component" value="Unassembled WGS sequence"/>
</dbReference>
<accession>A0A8S4R6B2</accession>
<protein>
    <submittedName>
        <fullName evidence="1">Jg19043 protein</fullName>
    </submittedName>
</protein>
<comment type="caution">
    <text evidence="1">The sequence shown here is derived from an EMBL/GenBank/DDBJ whole genome shotgun (WGS) entry which is preliminary data.</text>
</comment>
<proteinExistence type="predicted"/>
<dbReference type="OrthoDB" id="415822at2759"/>
<evidence type="ECO:0000313" key="2">
    <source>
        <dbReference type="Proteomes" id="UP000838756"/>
    </source>
</evidence>
<organism evidence="1 2">
    <name type="scientific">Pararge aegeria aegeria</name>
    <dbReference type="NCBI Taxonomy" id="348720"/>
    <lineage>
        <taxon>Eukaryota</taxon>
        <taxon>Metazoa</taxon>
        <taxon>Ecdysozoa</taxon>
        <taxon>Arthropoda</taxon>
        <taxon>Hexapoda</taxon>
        <taxon>Insecta</taxon>
        <taxon>Pterygota</taxon>
        <taxon>Neoptera</taxon>
        <taxon>Endopterygota</taxon>
        <taxon>Lepidoptera</taxon>
        <taxon>Glossata</taxon>
        <taxon>Ditrysia</taxon>
        <taxon>Papilionoidea</taxon>
        <taxon>Nymphalidae</taxon>
        <taxon>Satyrinae</taxon>
        <taxon>Satyrini</taxon>
        <taxon>Parargina</taxon>
        <taxon>Pararge</taxon>
    </lineage>
</organism>
<gene>
    <name evidence="1" type="primary">jg19043</name>
    <name evidence="1" type="ORF">PAEG_LOCUS9807</name>
</gene>
<sequence>MATRPREEAVGSVPLVTEEEMDQARDPCVLGRQHRGPMVSLFPKSWKEGKLCLLRKEGRPLDSPAAYRPIELLSDTGKLFKKILAACLTLHLEMMGPGLSEVQYGFRTGRSTLDALDVGRFTVSLLIECLLDSNTSPAPTGCSQIKYKLCSEFYNIASCEKLQ</sequence>
<evidence type="ECO:0000313" key="1">
    <source>
        <dbReference type="EMBL" id="CAH2230616.1"/>
    </source>
</evidence>
<keyword evidence="2" id="KW-1185">Reference proteome</keyword>